<dbReference type="NCBIfam" id="NF002892">
    <property type="entry name" value="PRK03372.1"/>
    <property type="match status" value="1"/>
</dbReference>
<feature type="binding site" evidence="6">
    <location>
        <position position="225"/>
    </location>
    <ligand>
        <name>NAD(+)</name>
        <dbReference type="ChEBI" id="CHEBI:57540"/>
    </ligand>
</feature>
<comment type="catalytic activity">
    <reaction evidence="5 6">
        <text>NAD(+) + ATP = ADP + NADP(+) + H(+)</text>
        <dbReference type="Rhea" id="RHEA:18629"/>
        <dbReference type="ChEBI" id="CHEBI:15378"/>
        <dbReference type="ChEBI" id="CHEBI:30616"/>
        <dbReference type="ChEBI" id="CHEBI:57540"/>
        <dbReference type="ChEBI" id="CHEBI:58349"/>
        <dbReference type="ChEBI" id="CHEBI:456216"/>
        <dbReference type="EC" id="2.7.1.23"/>
    </reaction>
</comment>
<name>A0A839R1T8_9MICO</name>
<feature type="binding site" evidence="6">
    <location>
        <begin position="160"/>
        <end position="161"/>
    </location>
    <ligand>
        <name>NAD(+)</name>
        <dbReference type="ChEBI" id="CHEBI:57540"/>
    </ligand>
</feature>
<keyword evidence="2 6" id="KW-0418">Kinase</keyword>
<keyword evidence="6" id="KW-0067">ATP-binding</keyword>
<dbReference type="InterPro" id="IPR002504">
    <property type="entry name" value="NADK"/>
</dbReference>
<comment type="similarity">
    <text evidence="6">Belongs to the NAD kinase family.</text>
</comment>
<keyword evidence="6" id="KW-0547">Nucleotide-binding</keyword>
<dbReference type="GO" id="GO:0046872">
    <property type="term" value="F:metal ion binding"/>
    <property type="evidence" value="ECO:0007669"/>
    <property type="project" value="UniProtKB-UniRule"/>
</dbReference>
<evidence type="ECO:0000256" key="6">
    <source>
        <dbReference type="HAMAP-Rule" id="MF_00361"/>
    </source>
</evidence>
<reference evidence="7 8" key="1">
    <citation type="submission" date="2020-08" db="EMBL/GenBank/DDBJ databases">
        <title>Sequencing the genomes of 1000 actinobacteria strains.</title>
        <authorList>
            <person name="Klenk H.-P."/>
        </authorList>
    </citation>
    <scope>NUCLEOTIDE SEQUENCE [LARGE SCALE GENOMIC DNA]</scope>
    <source>
        <strain evidence="7 8">DSM 23040</strain>
    </source>
</reference>
<dbReference type="RefSeq" id="WP_246370655.1">
    <property type="nucleotide sequence ID" value="NZ_CBCSFZ010000021.1"/>
</dbReference>
<comment type="cofactor">
    <cofactor evidence="6">
        <name>a divalent metal cation</name>
        <dbReference type="ChEBI" id="CHEBI:60240"/>
    </cofactor>
</comment>
<sequence>MMRRFLLYLHTGRSSALRGLAQVIHEMRNRGVRTGILDQQLTEMREADPALLPDGLLEAIDGPDVDIVHDLDPAIDELVIVLGGDGTILRALEIAREHSVPVHGVNLGHVGFLAESEAADLATTVHRLLDGDYSIEKRGTLNIEVYDAEDRMVAAEWALNEASLEKSDRQKMVHVVIEIDGRPVSTFGCDGVILSTSTGSTAYGFSAGGPVVWPEVDAFLVVPLAAHALFARPLVLGRSSEAAIEITADNTCSAVLTMDGRRVLDVHAGMRIESVLSPNSIQFARLTHTPFADRLVEKFELPVDGWRGRGHDDPAAQER</sequence>
<comment type="function">
    <text evidence="6">Involved in the regulation of the intracellular balance of NAD and NADP, and is a key enzyme in the biosynthesis of NADP. Catalyzes specifically the phosphorylation on 2'-hydroxyl of the adenosine moiety of NAD to yield NADP.</text>
</comment>
<dbReference type="InterPro" id="IPR017438">
    <property type="entry name" value="ATP-NAD_kinase_N"/>
</dbReference>
<feature type="active site" description="Proton acceptor" evidence="6">
    <location>
        <position position="85"/>
    </location>
</feature>
<organism evidence="7 8">
    <name type="scientific">Helcobacillus massiliensis</name>
    <dbReference type="NCBI Taxonomy" id="521392"/>
    <lineage>
        <taxon>Bacteria</taxon>
        <taxon>Bacillati</taxon>
        <taxon>Actinomycetota</taxon>
        <taxon>Actinomycetes</taxon>
        <taxon>Micrococcales</taxon>
        <taxon>Dermabacteraceae</taxon>
        <taxon>Helcobacillus</taxon>
    </lineage>
</organism>
<keyword evidence="8" id="KW-1185">Reference proteome</keyword>
<comment type="caution">
    <text evidence="7">The sequence shown here is derived from an EMBL/GenBank/DDBJ whole genome shotgun (WGS) entry which is preliminary data.</text>
</comment>
<evidence type="ECO:0000313" key="8">
    <source>
        <dbReference type="Proteomes" id="UP000568050"/>
    </source>
</evidence>
<keyword evidence="3 6" id="KW-0521">NADP</keyword>
<dbReference type="HAMAP" id="MF_00361">
    <property type="entry name" value="NAD_kinase"/>
    <property type="match status" value="1"/>
</dbReference>
<feature type="binding site" evidence="6">
    <location>
        <position position="190"/>
    </location>
    <ligand>
        <name>NAD(+)</name>
        <dbReference type="ChEBI" id="CHEBI:57540"/>
    </ligand>
</feature>
<evidence type="ECO:0000256" key="5">
    <source>
        <dbReference type="ARBA" id="ARBA00047925"/>
    </source>
</evidence>
<dbReference type="GO" id="GO:0005737">
    <property type="term" value="C:cytoplasm"/>
    <property type="evidence" value="ECO:0007669"/>
    <property type="project" value="UniProtKB-SubCell"/>
</dbReference>
<comment type="subcellular location">
    <subcellularLocation>
        <location evidence="6">Cytoplasm</location>
    </subcellularLocation>
</comment>
<dbReference type="PANTHER" id="PTHR20275">
    <property type="entry name" value="NAD KINASE"/>
    <property type="match status" value="1"/>
</dbReference>
<dbReference type="Gene3D" id="3.40.50.10330">
    <property type="entry name" value="Probable inorganic polyphosphate/atp-NAD kinase, domain 1"/>
    <property type="match status" value="1"/>
</dbReference>
<dbReference type="Proteomes" id="UP000568050">
    <property type="component" value="Unassembled WGS sequence"/>
</dbReference>
<dbReference type="EMBL" id="JACHWP010000001">
    <property type="protein sequence ID" value="MBB3022596.1"/>
    <property type="molecule type" value="Genomic_DNA"/>
</dbReference>
<evidence type="ECO:0000313" key="7">
    <source>
        <dbReference type="EMBL" id="MBB3022596.1"/>
    </source>
</evidence>
<dbReference type="GO" id="GO:0019674">
    <property type="term" value="P:NAD+ metabolic process"/>
    <property type="evidence" value="ECO:0007669"/>
    <property type="project" value="InterPro"/>
</dbReference>
<feature type="binding site" evidence="6">
    <location>
        <position position="90"/>
    </location>
    <ligand>
        <name>NAD(+)</name>
        <dbReference type="ChEBI" id="CHEBI:57540"/>
    </ligand>
</feature>
<evidence type="ECO:0000256" key="4">
    <source>
        <dbReference type="ARBA" id="ARBA00023027"/>
    </source>
</evidence>
<protein>
    <recommendedName>
        <fullName evidence="6">NAD kinase</fullName>
        <ecNumber evidence="6">2.7.1.23</ecNumber>
    </recommendedName>
    <alternativeName>
        <fullName evidence="6">ATP-dependent NAD kinase</fullName>
    </alternativeName>
</protein>
<dbReference type="PANTHER" id="PTHR20275:SF0">
    <property type="entry name" value="NAD KINASE"/>
    <property type="match status" value="1"/>
</dbReference>
<evidence type="ECO:0000256" key="2">
    <source>
        <dbReference type="ARBA" id="ARBA00022777"/>
    </source>
</evidence>
<dbReference type="GO" id="GO:0003951">
    <property type="term" value="F:NAD+ kinase activity"/>
    <property type="evidence" value="ECO:0007669"/>
    <property type="project" value="UniProtKB-UniRule"/>
</dbReference>
<dbReference type="SUPFAM" id="SSF111331">
    <property type="entry name" value="NAD kinase/diacylglycerol kinase-like"/>
    <property type="match status" value="1"/>
</dbReference>
<dbReference type="GO" id="GO:0006741">
    <property type="term" value="P:NADP+ biosynthetic process"/>
    <property type="evidence" value="ECO:0007669"/>
    <property type="project" value="UniProtKB-UniRule"/>
</dbReference>
<dbReference type="InterPro" id="IPR016064">
    <property type="entry name" value="NAD/diacylglycerol_kinase_sf"/>
</dbReference>
<comment type="caution">
    <text evidence="6">Lacks conserved residue(s) required for the propagation of feature annotation.</text>
</comment>
<accession>A0A839R1T8</accession>
<dbReference type="InterPro" id="IPR017437">
    <property type="entry name" value="ATP-NAD_kinase_PpnK-typ_C"/>
</dbReference>
<feature type="binding site" evidence="6">
    <location>
        <position position="171"/>
    </location>
    <ligand>
        <name>NAD(+)</name>
        <dbReference type="ChEBI" id="CHEBI:57540"/>
    </ligand>
</feature>
<dbReference type="GO" id="GO:0051287">
    <property type="term" value="F:NAD binding"/>
    <property type="evidence" value="ECO:0007669"/>
    <property type="project" value="UniProtKB-ARBA"/>
</dbReference>
<dbReference type="Pfam" id="PF01513">
    <property type="entry name" value="NAD_kinase"/>
    <property type="match status" value="1"/>
</dbReference>
<dbReference type="GO" id="GO:0005524">
    <property type="term" value="F:ATP binding"/>
    <property type="evidence" value="ECO:0007669"/>
    <property type="project" value="UniProtKB-KW"/>
</dbReference>
<keyword evidence="1 6" id="KW-0808">Transferase</keyword>
<feature type="binding site" evidence="6">
    <location>
        <begin position="85"/>
        <end position="86"/>
    </location>
    <ligand>
        <name>NAD(+)</name>
        <dbReference type="ChEBI" id="CHEBI:57540"/>
    </ligand>
</feature>
<proteinExistence type="inferred from homology"/>
<dbReference type="Pfam" id="PF20143">
    <property type="entry name" value="NAD_kinase_C"/>
    <property type="match status" value="1"/>
</dbReference>
<dbReference type="EC" id="2.7.1.23" evidence="6"/>
<dbReference type="Gene3D" id="2.60.200.30">
    <property type="entry name" value="Probable inorganic polyphosphate/atp-NAD kinase, domain 2"/>
    <property type="match status" value="1"/>
</dbReference>
<evidence type="ECO:0000256" key="1">
    <source>
        <dbReference type="ARBA" id="ARBA00022679"/>
    </source>
</evidence>
<keyword evidence="4 6" id="KW-0520">NAD</keyword>
<feature type="binding site" evidence="6">
    <location>
        <begin position="201"/>
        <end position="206"/>
    </location>
    <ligand>
        <name>NAD(+)</name>
        <dbReference type="ChEBI" id="CHEBI:57540"/>
    </ligand>
</feature>
<gene>
    <name evidence="6" type="primary">nadK</name>
    <name evidence="7" type="ORF">FHX50_000844</name>
</gene>
<dbReference type="AlphaFoldDB" id="A0A839R1T8"/>
<keyword evidence="6" id="KW-0963">Cytoplasm</keyword>
<evidence type="ECO:0000256" key="3">
    <source>
        <dbReference type="ARBA" id="ARBA00022857"/>
    </source>
</evidence>